<dbReference type="AlphaFoldDB" id="A0A6A4SWV6"/>
<reference evidence="2 3" key="1">
    <citation type="submission" date="2019-06" db="EMBL/GenBank/DDBJ databases">
        <title>Draft genomes of female and male turbot (Scophthalmus maximus).</title>
        <authorList>
            <person name="Xu H."/>
            <person name="Xu X.-W."/>
            <person name="Shao C."/>
            <person name="Chen S."/>
        </authorList>
    </citation>
    <scope>NUCLEOTIDE SEQUENCE [LARGE SCALE GENOMIC DNA]</scope>
    <source>
        <strain evidence="2">Ysfricsl-2016a</strain>
        <tissue evidence="2">Blood</tissue>
    </source>
</reference>
<evidence type="ECO:0000256" key="1">
    <source>
        <dbReference type="SAM" id="MobiDB-lite"/>
    </source>
</evidence>
<proteinExistence type="predicted"/>
<organism evidence="2 3">
    <name type="scientific">Scophthalmus maximus</name>
    <name type="common">Turbot</name>
    <name type="synonym">Psetta maxima</name>
    <dbReference type="NCBI Taxonomy" id="52904"/>
    <lineage>
        <taxon>Eukaryota</taxon>
        <taxon>Metazoa</taxon>
        <taxon>Chordata</taxon>
        <taxon>Craniata</taxon>
        <taxon>Vertebrata</taxon>
        <taxon>Euteleostomi</taxon>
        <taxon>Actinopterygii</taxon>
        <taxon>Neopterygii</taxon>
        <taxon>Teleostei</taxon>
        <taxon>Neoteleostei</taxon>
        <taxon>Acanthomorphata</taxon>
        <taxon>Carangaria</taxon>
        <taxon>Pleuronectiformes</taxon>
        <taxon>Pleuronectoidei</taxon>
        <taxon>Scophthalmidae</taxon>
        <taxon>Scophthalmus</taxon>
    </lineage>
</organism>
<name>A0A6A4SWV6_SCOMX</name>
<dbReference type="EMBL" id="VEVO01000011">
    <property type="protein sequence ID" value="KAF0035574.1"/>
    <property type="molecule type" value="Genomic_DNA"/>
</dbReference>
<sequence>MDVTSSRPFEHRDAKGPTQRRRAGSTRKLQLNQIHLSQAPKLSLRFRRIHRSGLVFVRTEAERVVERSQFKLCDDPSANQTLEETKSKKIPLKRPSGPSRIRVYGCHVSHSLVVFVRTEAERVVERSQFKLCDDPSANQTLEETKSKKIPLKRPSGPSRIRVYGCHVSHSLVSSHWPRSLVHKVEFTYTSSSVPVTLFSVSTMCDIPEHMSQTLARTCFPPALQCSSQERIDPQNLVICLRKNPNVCKFVQRLCETNGA</sequence>
<feature type="region of interest" description="Disordered" evidence="1">
    <location>
        <begin position="1"/>
        <end position="27"/>
    </location>
</feature>
<protein>
    <submittedName>
        <fullName evidence="2">Uncharacterized protein</fullName>
    </submittedName>
</protein>
<dbReference type="Proteomes" id="UP000438429">
    <property type="component" value="Unassembled WGS sequence"/>
</dbReference>
<gene>
    <name evidence="2" type="ORF">F2P81_013332</name>
</gene>
<comment type="caution">
    <text evidence="2">The sequence shown here is derived from an EMBL/GenBank/DDBJ whole genome shotgun (WGS) entry which is preliminary data.</text>
</comment>
<evidence type="ECO:0000313" key="2">
    <source>
        <dbReference type="EMBL" id="KAF0035574.1"/>
    </source>
</evidence>
<evidence type="ECO:0000313" key="3">
    <source>
        <dbReference type="Proteomes" id="UP000438429"/>
    </source>
</evidence>
<accession>A0A6A4SWV6</accession>